<dbReference type="EMBL" id="VSSQ01080298">
    <property type="protein sequence ID" value="MPN29549.1"/>
    <property type="molecule type" value="Genomic_DNA"/>
</dbReference>
<comment type="caution">
    <text evidence="1">The sequence shown here is derived from an EMBL/GenBank/DDBJ whole genome shotgun (WGS) entry which is preliminary data.</text>
</comment>
<gene>
    <name evidence="1" type="ORF">SDC9_177002</name>
</gene>
<protein>
    <submittedName>
        <fullName evidence="1">Uncharacterized protein</fullName>
    </submittedName>
</protein>
<sequence length="187" mass="21317">MVDPLHKQQNRVEPGVDNCVQVGIRELVQSPSGMHHARRKERFPAFLLRFQEWGFPEIQQVFEIDGSHPYAGLVVAMNADAFLFRFEKKSALFPAGNNFEFNCRATGFLPERKHQRHGLQKIILEILCDGKKRILECDAPCFIDGRFPGFGGPGRIPAANFVHVIDPFSEFILFFCIHVGKTTPFFI</sequence>
<proteinExistence type="predicted"/>
<dbReference type="AlphaFoldDB" id="A0A645GUW9"/>
<name>A0A645GUW9_9ZZZZ</name>
<accession>A0A645GUW9</accession>
<organism evidence="1">
    <name type="scientific">bioreactor metagenome</name>
    <dbReference type="NCBI Taxonomy" id="1076179"/>
    <lineage>
        <taxon>unclassified sequences</taxon>
        <taxon>metagenomes</taxon>
        <taxon>ecological metagenomes</taxon>
    </lineage>
</organism>
<evidence type="ECO:0000313" key="1">
    <source>
        <dbReference type="EMBL" id="MPN29549.1"/>
    </source>
</evidence>
<reference evidence="1" key="1">
    <citation type="submission" date="2019-08" db="EMBL/GenBank/DDBJ databases">
        <authorList>
            <person name="Kucharzyk K."/>
            <person name="Murdoch R.W."/>
            <person name="Higgins S."/>
            <person name="Loffler F."/>
        </authorList>
    </citation>
    <scope>NUCLEOTIDE SEQUENCE</scope>
</reference>